<evidence type="ECO:0000256" key="1">
    <source>
        <dbReference type="ARBA" id="ARBA00004496"/>
    </source>
</evidence>
<keyword evidence="4 7" id="KW-0378">Hydrolase</keyword>
<feature type="site" description="Contributes to substrate recognition" evidence="10">
    <location>
        <position position="101"/>
    </location>
</feature>
<dbReference type="Pfam" id="PF13242">
    <property type="entry name" value="Hydrolase_like"/>
    <property type="match status" value="1"/>
</dbReference>
<evidence type="ECO:0000256" key="3">
    <source>
        <dbReference type="ARBA" id="ARBA00022723"/>
    </source>
</evidence>
<dbReference type="SUPFAM" id="SSF56784">
    <property type="entry name" value="HAD-like"/>
    <property type="match status" value="1"/>
</dbReference>
<dbReference type="OrthoDB" id="9814110at2"/>
<feature type="binding site" evidence="9">
    <location>
        <begin position="17"/>
        <end position="20"/>
    </location>
    <ligand>
        <name>substrate</name>
    </ligand>
</feature>
<dbReference type="AlphaFoldDB" id="B8EK08"/>
<dbReference type="eggNOG" id="COG0241">
    <property type="taxonomic scope" value="Bacteria"/>
</dbReference>
<feature type="binding site" evidence="11">
    <location>
        <position position="9"/>
    </location>
    <ligand>
        <name>Mg(2+)</name>
        <dbReference type="ChEBI" id="CHEBI:18420"/>
    </ligand>
</feature>
<feature type="binding site" evidence="11">
    <location>
        <position position="127"/>
    </location>
    <ligand>
        <name>Mg(2+)</name>
        <dbReference type="ChEBI" id="CHEBI:18420"/>
    </ligand>
</feature>
<dbReference type="PIRSF" id="PIRSF004682">
    <property type="entry name" value="GmhB"/>
    <property type="match status" value="1"/>
</dbReference>
<dbReference type="RefSeq" id="WP_012590025.1">
    <property type="nucleotide sequence ID" value="NC_011666.1"/>
</dbReference>
<feature type="active site" description="Nucleophile" evidence="8">
    <location>
        <position position="9"/>
    </location>
</feature>
<evidence type="ECO:0000256" key="7">
    <source>
        <dbReference type="PIRNR" id="PIRNR004682"/>
    </source>
</evidence>
<dbReference type="InterPro" id="IPR006543">
    <property type="entry name" value="Histidinol-phos"/>
</dbReference>
<dbReference type="GO" id="GO:0046872">
    <property type="term" value="F:metal ion binding"/>
    <property type="evidence" value="ECO:0007669"/>
    <property type="project" value="UniProtKB-KW"/>
</dbReference>
<feature type="binding site" evidence="11">
    <location>
        <position position="11"/>
    </location>
    <ligand>
        <name>Mg(2+)</name>
        <dbReference type="ChEBI" id="CHEBI:18420"/>
    </ligand>
</feature>
<feature type="binding site" evidence="9">
    <location>
        <begin position="9"/>
        <end position="11"/>
    </location>
    <ligand>
        <name>substrate</name>
    </ligand>
</feature>
<keyword evidence="13" id="KW-1185">Reference proteome</keyword>
<evidence type="ECO:0000256" key="2">
    <source>
        <dbReference type="ARBA" id="ARBA00022490"/>
    </source>
</evidence>
<accession>B8EK08</accession>
<comment type="similarity">
    <text evidence="7">Belongs to the gmhB family.</text>
</comment>
<dbReference type="GO" id="GO:0005975">
    <property type="term" value="P:carbohydrate metabolic process"/>
    <property type="evidence" value="ECO:0007669"/>
    <property type="project" value="InterPro"/>
</dbReference>
<name>B8EK08_METSB</name>
<keyword evidence="2 7" id="KW-0963">Cytoplasm</keyword>
<comment type="cofactor">
    <cofactor evidence="11">
        <name>Zn(2+)</name>
        <dbReference type="ChEBI" id="CHEBI:29105"/>
    </cofactor>
</comment>
<evidence type="ECO:0000256" key="9">
    <source>
        <dbReference type="PIRSR" id="PIRSR004682-2"/>
    </source>
</evidence>
<keyword evidence="11" id="KW-0460">Magnesium</keyword>
<evidence type="ECO:0000256" key="11">
    <source>
        <dbReference type="PIRSR" id="PIRSR004682-4"/>
    </source>
</evidence>
<dbReference type="CDD" id="cd07503">
    <property type="entry name" value="HAD_HisB-N"/>
    <property type="match status" value="1"/>
</dbReference>
<organism evidence="12 13">
    <name type="scientific">Methylocella silvestris (strain DSM 15510 / CIP 108128 / LMG 27833 / NCIMB 13906 / BL2)</name>
    <dbReference type="NCBI Taxonomy" id="395965"/>
    <lineage>
        <taxon>Bacteria</taxon>
        <taxon>Pseudomonadati</taxon>
        <taxon>Pseudomonadota</taxon>
        <taxon>Alphaproteobacteria</taxon>
        <taxon>Hyphomicrobiales</taxon>
        <taxon>Beijerinckiaceae</taxon>
        <taxon>Methylocella</taxon>
    </lineage>
</organism>
<reference evidence="12 13" key="1">
    <citation type="journal article" date="2010" name="J. Bacteriol.">
        <title>Complete genome sequence of the aerobic facultative methanotroph Methylocella silvestris BL2.</title>
        <authorList>
            <person name="Chen Y."/>
            <person name="Crombie A."/>
            <person name="Rahman M.T."/>
            <person name="Dedysh S.N."/>
            <person name="Liesack W."/>
            <person name="Stott M.B."/>
            <person name="Alam M."/>
            <person name="Theisen A.R."/>
            <person name="Murrell J.C."/>
            <person name="Dunfield P.F."/>
        </authorList>
    </citation>
    <scope>NUCLEOTIDE SEQUENCE [LARGE SCALE GENOMIC DNA]</scope>
    <source>
        <strain evidence="13">DSM 15510 / CIP 108128 / LMG 27833 / NCIMB 13906 / BL2</strain>
    </source>
</reference>
<dbReference type="PANTHER" id="PTHR42891:SF1">
    <property type="entry name" value="D-GLYCERO-BETA-D-MANNO-HEPTOSE-1,7-BISPHOSPHATE 7-PHOSPHATASE"/>
    <property type="match status" value="1"/>
</dbReference>
<feature type="binding site" evidence="11">
    <location>
        <position position="98"/>
    </location>
    <ligand>
        <name>Zn(2+)</name>
        <dbReference type="ChEBI" id="CHEBI:29105"/>
    </ligand>
</feature>
<feature type="binding site" evidence="11">
    <location>
        <position position="90"/>
    </location>
    <ligand>
        <name>Zn(2+)</name>
        <dbReference type="ChEBI" id="CHEBI:29105"/>
    </ligand>
</feature>
<feature type="active site" description="Nucleophile" evidence="8">
    <location>
        <position position="11"/>
    </location>
</feature>
<feature type="binding site" evidence="11">
    <location>
        <position position="128"/>
    </location>
    <ligand>
        <name>Mg(2+)</name>
        <dbReference type="ChEBI" id="CHEBI:18420"/>
    </ligand>
</feature>
<evidence type="ECO:0000256" key="8">
    <source>
        <dbReference type="PIRSR" id="PIRSR004682-1"/>
    </source>
</evidence>
<dbReference type="EMBL" id="CP001280">
    <property type="protein sequence ID" value="ACK49955.1"/>
    <property type="molecule type" value="Genomic_DNA"/>
</dbReference>
<feature type="binding site" evidence="11">
    <location>
        <position position="92"/>
    </location>
    <ligand>
        <name>Zn(2+)</name>
        <dbReference type="ChEBI" id="CHEBI:29105"/>
    </ligand>
</feature>
<dbReference type="GO" id="GO:0005737">
    <property type="term" value="C:cytoplasm"/>
    <property type="evidence" value="ECO:0007669"/>
    <property type="project" value="UniProtKB-SubCell"/>
</dbReference>
<dbReference type="InterPro" id="IPR023214">
    <property type="entry name" value="HAD_sf"/>
</dbReference>
<comment type="cofactor">
    <cofactor evidence="11">
        <name>Mg(2+)</name>
        <dbReference type="ChEBI" id="CHEBI:18420"/>
    </cofactor>
</comment>
<sequence length="189" mass="20226">MPSPAIFLDRDGTIIVEKNYPSDPDQVALLPGAVDGLKSMARRGFPLVVVSNQSGIGRGYFSVEQADAVQDRVRDLLAREGVEIAGWYRCPHAPGEECACRKPSPGMIQDAARDLDLDPARSFVIGDKWSDVELAAAVGAAGLLVVTGHGYLDAERARDEGVPICRDLLDASGEIDRLLALQDVARSAL</sequence>
<dbReference type="KEGG" id="msl:Msil_0986"/>
<feature type="site" description="Stabilizes the phosphoryl group" evidence="10">
    <location>
        <position position="51"/>
    </location>
</feature>
<dbReference type="NCBIfam" id="TIGR01662">
    <property type="entry name" value="HAD-SF-IIIA"/>
    <property type="match status" value="1"/>
</dbReference>
<evidence type="ECO:0000256" key="6">
    <source>
        <dbReference type="ARBA" id="ARBA00031828"/>
    </source>
</evidence>
<protein>
    <recommendedName>
        <fullName evidence="6 7">D,D-heptose 1,7-bisphosphate phosphatase</fullName>
        <ecNumber evidence="7">3.1.3.-</ecNumber>
    </recommendedName>
</protein>
<gene>
    <name evidence="12" type="ordered locus">Msil_0986</name>
</gene>
<keyword evidence="11" id="KW-0862">Zinc</keyword>
<dbReference type="NCBIfam" id="TIGR01656">
    <property type="entry name" value="Histidinol-ppas"/>
    <property type="match status" value="1"/>
</dbReference>
<evidence type="ECO:0000256" key="5">
    <source>
        <dbReference type="ARBA" id="ARBA00023277"/>
    </source>
</evidence>
<feature type="binding site" evidence="11">
    <location>
        <position position="100"/>
    </location>
    <ligand>
        <name>Zn(2+)</name>
        <dbReference type="ChEBI" id="CHEBI:29105"/>
    </ligand>
</feature>
<feature type="binding site" evidence="9">
    <location>
        <position position="128"/>
    </location>
    <ligand>
        <name>substrate</name>
    </ligand>
</feature>
<dbReference type="STRING" id="395965.Msil_0986"/>
<keyword evidence="3 11" id="KW-0479">Metal-binding</keyword>
<evidence type="ECO:0000256" key="10">
    <source>
        <dbReference type="PIRSR" id="PIRSR004682-3"/>
    </source>
</evidence>
<dbReference type="HOGENOM" id="CLU_085077_2_1_5"/>
<dbReference type="PANTHER" id="PTHR42891">
    <property type="entry name" value="D-GLYCERO-BETA-D-MANNO-HEPTOSE-1,7-BISPHOSPHATE 7-PHOSPHATASE"/>
    <property type="match status" value="1"/>
</dbReference>
<dbReference type="InterPro" id="IPR006549">
    <property type="entry name" value="HAD-SF_hydro_IIIA"/>
</dbReference>
<evidence type="ECO:0000256" key="4">
    <source>
        <dbReference type="ARBA" id="ARBA00022801"/>
    </source>
</evidence>
<comment type="subcellular location">
    <subcellularLocation>
        <location evidence="1 7">Cytoplasm</location>
    </subcellularLocation>
</comment>
<dbReference type="InterPro" id="IPR036412">
    <property type="entry name" value="HAD-like_sf"/>
</dbReference>
<feature type="site" description="Stabilizes the phosphoryl group" evidence="10">
    <location>
        <position position="102"/>
    </location>
</feature>
<feature type="binding site" evidence="9">
    <location>
        <begin position="101"/>
        <end position="102"/>
    </location>
    <ligand>
        <name>substrate</name>
    </ligand>
</feature>
<evidence type="ECO:0000313" key="13">
    <source>
        <dbReference type="Proteomes" id="UP000002257"/>
    </source>
</evidence>
<feature type="binding site" evidence="9">
    <location>
        <begin position="51"/>
        <end position="54"/>
    </location>
    <ligand>
        <name>substrate</name>
    </ligand>
</feature>
<dbReference type="EC" id="3.1.3.-" evidence="7"/>
<dbReference type="Proteomes" id="UP000002257">
    <property type="component" value="Chromosome"/>
</dbReference>
<dbReference type="InterPro" id="IPR004446">
    <property type="entry name" value="Heptose_bisP_phosphatase"/>
</dbReference>
<dbReference type="Gene3D" id="3.40.50.1000">
    <property type="entry name" value="HAD superfamily/HAD-like"/>
    <property type="match status" value="1"/>
</dbReference>
<keyword evidence="5 7" id="KW-0119">Carbohydrate metabolism</keyword>
<proteinExistence type="inferred from homology"/>
<evidence type="ECO:0000313" key="12">
    <source>
        <dbReference type="EMBL" id="ACK49955.1"/>
    </source>
</evidence>
<dbReference type="GO" id="GO:0016791">
    <property type="term" value="F:phosphatase activity"/>
    <property type="evidence" value="ECO:0007669"/>
    <property type="project" value="InterPro"/>
</dbReference>